<comment type="caution">
    <text evidence="14">The sequence shown here is derived from an EMBL/GenBank/DDBJ whole genome shotgun (WGS) entry which is preliminary data.</text>
</comment>
<dbReference type="PANTHER" id="PTHR30540:SF83">
    <property type="entry name" value="K+ POTASSIUM TRANSPORTER"/>
    <property type="match status" value="1"/>
</dbReference>
<organism evidence="14 15">
    <name type="scientific">Mucilaginibacter corticis</name>
    <dbReference type="NCBI Taxonomy" id="2597670"/>
    <lineage>
        <taxon>Bacteria</taxon>
        <taxon>Pseudomonadati</taxon>
        <taxon>Bacteroidota</taxon>
        <taxon>Sphingobacteriia</taxon>
        <taxon>Sphingobacteriales</taxon>
        <taxon>Sphingobacteriaceae</taxon>
        <taxon>Mucilaginibacter</taxon>
    </lineage>
</organism>
<accession>A0A556MTV7</accession>
<keyword evidence="3 11" id="KW-1003">Cell membrane</keyword>
<keyword evidence="8 11" id="KW-1133">Transmembrane helix</keyword>
<evidence type="ECO:0000256" key="3">
    <source>
        <dbReference type="ARBA" id="ARBA00022475"/>
    </source>
</evidence>
<feature type="transmembrane region" description="Helical" evidence="11">
    <location>
        <begin position="213"/>
        <end position="233"/>
    </location>
</feature>
<dbReference type="GO" id="GO:0015293">
    <property type="term" value="F:symporter activity"/>
    <property type="evidence" value="ECO:0007669"/>
    <property type="project" value="UniProtKB-UniRule"/>
</dbReference>
<proteinExistence type="inferred from homology"/>
<evidence type="ECO:0000256" key="6">
    <source>
        <dbReference type="ARBA" id="ARBA00022847"/>
    </source>
</evidence>
<evidence type="ECO:0000256" key="8">
    <source>
        <dbReference type="ARBA" id="ARBA00022989"/>
    </source>
</evidence>
<evidence type="ECO:0000313" key="14">
    <source>
        <dbReference type="EMBL" id="TSJ43218.1"/>
    </source>
</evidence>
<keyword evidence="9 11" id="KW-0406">Ion transport</keyword>
<evidence type="ECO:0000256" key="2">
    <source>
        <dbReference type="ARBA" id="ARBA00022448"/>
    </source>
</evidence>
<name>A0A556MTV7_9SPHI</name>
<evidence type="ECO:0000256" key="10">
    <source>
        <dbReference type="ARBA" id="ARBA00023136"/>
    </source>
</evidence>
<evidence type="ECO:0000256" key="4">
    <source>
        <dbReference type="ARBA" id="ARBA00022538"/>
    </source>
</evidence>
<dbReference type="InterPro" id="IPR023051">
    <property type="entry name" value="Kup"/>
</dbReference>
<dbReference type="PANTHER" id="PTHR30540">
    <property type="entry name" value="OSMOTIC STRESS POTASSIUM TRANSPORTER"/>
    <property type="match status" value="1"/>
</dbReference>
<comment type="catalytic activity">
    <reaction evidence="11">
        <text>K(+)(in) + H(+)(in) = K(+)(out) + H(+)(out)</text>
        <dbReference type="Rhea" id="RHEA:28490"/>
        <dbReference type="ChEBI" id="CHEBI:15378"/>
        <dbReference type="ChEBI" id="CHEBI:29103"/>
    </reaction>
</comment>
<protein>
    <recommendedName>
        <fullName evidence="11">Probable potassium transport system protein Kup</fullName>
    </recommendedName>
</protein>
<dbReference type="GO" id="GO:0015079">
    <property type="term" value="F:potassium ion transmembrane transporter activity"/>
    <property type="evidence" value="ECO:0007669"/>
    <property type="project" value="UniProtKB-UniRule"/>
</dbReference>
<keyword evidence="10 11" id="KW-0472">Membrane</keyword>
<evidence type="ECO:0000313" key="15">
    <source>
        <dbReference type="Proteomes" id="UP000318733"/>
    </source>
</evidence>
<dbReference type="Pfam" id="PF02705">
    <property type="entry name" value="K_trans"/>
    <property type="match status" value="1"/>
</dbReference>
<sequence>MTPHLKKITAAGILVTLGIIFGDIGTSPLYVFQTLLIEGGKVNQALVLGSISCIFWTLTLQTTFKYIFITLQADNKGEGGIFSLYALVRRYGKWLAIPAIIGAGTLLADGIITPPISVTSAIEGLNNVPALSAAFVPGNNLILGIVIGIMLLLFFFQQFGTKVVGTAFGPVMLLWFLMIGGLGLLQVIHDPGIFKALNPYYGIRLLIDHPKGFWLLGAVFLCTTGAEALYSDLGHCGRRNIQASWIFVKTTLVLNYLGQGAWVLMQPAGFDFKGLNPFYQIVPNPHLFMIPCVVLATLATIIASQALISGSFTLISEAVSMNFWPRITIKYPSNIRGQIYIPSINWILCFGCIAVSLYFRTSEAMTAAYGFSITIAMLMTTILMYYFMRYVKHWPVWLVTIILCAFLTVEFSFFVANAVKILKRLFFLVFEFGLIFTMYIWHRARKINNRFLNFVDLREHIPLLNALSADESVAKYAGQLIYLTKANNSRHIEEKILYSIMSRSPKRADTYWFIHIDTTDEPYTMDYSVEQIEKGKIIRVDFRLGFRIQPRVNVLFRKVIEDMLKRNELDIISKYESLNRFKIVSDFRFVILEKFLSYNNVFSLAESFILNSYFNIKKLAQSDAKTFGLDTSETHVEKIPMVVNPVTSFKLKRIDPHSGEVVPELVHA</sequence>
<feature type="transmembrane region" description="Helical" evidence="11">
    <location>
        <begin position="421"/>
        <end position="441"/>
    </location>
</feature>
<keyword evidence="4 11" id="KW-0633">Potassium transport</keyword>
<keyword evidence="15" id="KW-1185">Reference proteome</keyword>
<feature type="transmembrane region" description="Helical" evidence="11">
    <location>
        <begin position="163"/>
        <end position="188"/>
    </location>
</feature>
<comment type="subcellular location">
    <subcellularLocation>
        <location evidence="11">Cell membrane</location>
        <topology evidence="11">Multi-pass membrane protein</topology>
    </subcellularLocation>
    <subcellularLocation>
        <location evidence="1">Membrane</location>
        <topology evidence="1">Multi-pass membrane protein</topology>
    </subcellularLocation>
</comment>
<keyword evidence="6 11" id="KW-0769">Symport</keyword>
<dbReference type="AlphaFoldDB" id="A0A556MTV7"/>
<reference evidence="14 15" key="1">
    <citation type="submission" date="2019-07" db="EMBL/GenBank/DDBJ databases">
        <authorList>
            <person name="Huq M.A."/>
        </authorList>
    </citation>
    <scope>NUCLEOTIDE SEQUENCE [LARGE SCALE GENOMIC DNA]</scope>
    <source>
        <strain evidence="14 15">MAH-19</strain>
    </source>
</reference>
<keyword evidence="7 11" id="KW-0630">Potassium</keyword>
<dbReference type="InterPro" id="IPR053952">
    <property type="entry name" value="K_trans_C"/>
</dbReference>
<comment type="function">
    <text evidence="11">Transport of potassium into the cell. Likely operates as a K(+):H(+) symporter.</text>
</comment>
<dbReference type="GO" id="GO:0005886">
    <property type="term" value="C:plasma membrane"/>
    <property type="evidence" value="ECO:0007669"/>
    <property type="project" value="UniProtKB-SubCell"/>
</dbReference>
<dbReference type="Proteomes" id="UP000318733">
    <property type="component" value="Unassembled WGS sequence"/>
</dbReference>
<comment type="similarity">
    <text evidence="11">Belongs to the HAK/KUP transporter (TC 2.A.72) family.</text>
</comment>
<feature type="transmembrane region" description="Helical" evidence="11">
    <location>
        <begin position="133"/>
        <end position="156"/>
    </location>
</feature>
<evidence type="ECO:0000256" key="5">
    <source>
        <dbReference type="ARBA" id="ARBA00022692"/>
    </source>
</evidence>
<dbReference type="InterPro" id="IPR003855">
    <property type="entry name" value="K+_transporter"/>
</dbReference>
<evidence type="ECO:0000256" key="9">
    <source>
        <dbReference type="ARBA" id="ARBA00023065"/>
    </source>
</evidence>
<dbReference type="RefSeq" id="WP_144246783.1">
    <property type="nucleotide sequence ID" value="NZ_VLPK01000001.1"/>
</dbReference>
<feature type="transmembrane region" description="Helical" evidence="11">
    <location>
        <begin position="339"/>
        <end position="359"/>
    </location>
</feature>
<dbReference type="Pfam" id="PF22776">
    <property type="entry name" value="K_trans_C"/>
    <property type="match status" value="1"/>
</dbReference>
<evidence type="ECO:0000259" key="13">
    <source>
        <dbReference type="Pfam" id="PF22776"/>
    </source>
</evidence>
<dbReference type="HAMAP" id="MF_01522">
    <property type="entry name" value="Kup"/>
    <property type="match status" value="1"/>
</dbReference>
<feature type="transmembrane region" description="Helical" evidence="11">
    <location>
        <begin position="94"/>
        <end position="113"/>
    </location>
</feature>
<feature type="transmembrane region" description="Helical" evidence="11">
    <location>
        <begin position="365"/>
        <end position="387"/>
    </location>
</feature>
<feature type="transmembrane region" description="Helical" evidence="11">
    <location>
        <begin position="46"/>
        <end position="68"/>
    </location>
</feature>
<evidence type="ECO:0000256" key="7">
    <source>
        <dbReference type="ARBA" id="ARBA00022958"/>
    </source>
</evidence>
<evidence type="ECO:0000256" key="11">
    <source>
        <dbReference type="HAMAP-Rule" id="MF_01522"/>
    </source>
</evidence>
<feature type="transmembrane region" description="Helical" evidence="11">
    <location>
        <begin position="394"/>
        <end position="415"/>
    </location>
</feature>
<dbReference type="EMBL" id="VLPK01000001">
    <property type="protein sequence ID" value="TSJ43218.1"/>
    <property type="molecule type" value="Genomic_DNA"/>
</dbReference>
<keyword evidence="2 11" id="KW-0813">Transport</keyword>
<evidence type="ECO:0000259" key="12">
    <source>
        <dbReference type="Pfam" id="PF02705"/>
    </source>
</evidence>
<dbReference type="OrthoDB" id="9805577at2"/>
<evidence type="ECO:0000256" key="1">
    <source>
        <dbReference type="ARBA" id="ARBA00004141"/>
    </source>
</evidence>
<feature type="domain" description="K+ potassium transporter integral membrane" evidence="12">
    <location>
        <begin position="14"/>
        <end position="451"/>
    </location>
</feature>
<gene>
    <name evidence="11" type="primary">kup</name>
    <name evidence="14" type="ORF">FO440_03225</name>
</gene>
<feature type="transmembrane region" description="Helical" evidence="11">
    <location>
        <begin position="245"/>
        <end position="265"/>
    </location>
</feature>
<feature type="transmembrane region" description="Helical" evidence="11">
    <location>
        <begin position="285"/>
        <end position="318"/>
    </location>
</feature>
<keyword evidence="5 11" id="KW-0812">Transmembrane</keyword>
<dbReference type="InterPro" id="IPR053951">
    <property type="entry name" value="K_trans_N"/>
</dbReference>
<feature type="domain" description="K+ potassium transporter C-terminal" evidence="13">
    <location>
        <begin position="478"/>
        <end position="635"/>
    </location>
</feature>